<keyword evidence="2" id="KW-1185">Reference proteome</keyword>
<evidence type="ECO:0000313" key="1">
    <source>
        <dbReference type="EMBL" id="KAI0028823.1"/>
    </source>
</evidence>
<organism evidence="1 2">
    <name type="scientific">Vararia minispora EC-137</name>
    <dbReference type="NCBI Taxonomy" id="1314806"/>
    <lineage>
        <taxon>Eukaryota</taxon>
        <taxon>Fungi</taxon>
        <taxon>Dikarya</taxon>
        <taxon>Basidiomycota</taxon>
        <taxon>Agaricomycotina</taxon>
        <taxon>Agaricomycetes</taxon>
        <taxon>Russulales</taxon>
        <taxon>Lachnocladiaceae</taxon>
        <taxon>Vararia</taxon>
    </lineage>
</organism>
<reference evidence="1" key="2">
    <citation type="journal article" date="2022" name="New Phytol.">
        <title>Evolutionary transition to the ectomycorrhizal habit in the genomes of a hyperdiverse lineage of mushroom-forming fungi.</title>
        <authorList>
            <person name="Looney B."/>
            <person name="Miyauchi S."/>
            <person name="Morin E."/>
            <person name="Drula E."/>
            <person name="Courty P.E."/>
            <person name="Kohler A."/>
            <person name="Kuo A."/>
            <person name="LaButti K."/>
            <person name="Pangilinan J."/>
            <person name="Lipzen A."/>
            <person name="Riley R."/>
            <person name="Andreopoulos W."/>
            <person name="He G."/>
            <person name="Johnson J."/>
            <person name="Nolan M."/>
            <person name="Tritt A."/>
            <person name="Barry K.W."/>
            <person name="Grigoriev I.V."/>
            <person name="Nagy L.G."/>
            <person name="Hibbett D."/>
            <person name="Henrissat B."/>
            <person name="Matheny P.B."/>
            <person name="Labbe J."/>
            <person name="Martin F.M."/>
        </authorList>
    </citation>
    <scope>NUCLEOTIDE SEQUENCE</scope>
    <source>
        <strain evidence="1">EC-137</strain>
    </source>
</reference>
<protein>
    <submittedName>
        <fullName evidence="1">KRI1-like family C-terminal-domain-containing protein</fullName>
    </submittedName>
</protein>
<evidence type="ECO:0000313" key="2">
    <source>
        <dbReference type="Proteomes" id="UP000814128"/>
    </source>
</evidence>
<reference evidence="1" key="1">
    <citation type="submission" date="2021-02" db="EMBL/GenBank/DDBJ databases">
        <authorList>
            <consortium name="DOE Joint Genome Institute"/>
            <person name="Ahrendt S."/>
            <person name="Looney B.P."/>
            <person name="Miyauchi S."/>
            <person name="Morin E."/>
            <person name="Drula E."/>
            <person name="Courty P.E."/>
            <person name="Chicoki N."/>
            <person name="Fauchery L."/>
            <person name="Kohler A."/>
            <person name="Kuo A."/>
            <person name="Labutti K."/>
            <person name="Pangilinan J."/>
            <person name="Lipzen A."/>
            <person name="Riley R."/>
            <person name="Andreopoulos W."/>
            <person name="He G."/>
            <person name="Johnson J."/>
            <person name="Barry K.W."/>
            <person name="Grigoriev I.V."/>
            <person name="Nagy L."/>
            <person name="Hibbett D."/>
            <person name="Henrissat B."/>
            <person name="Matheny P.B."/>
            <person name="Labbe J."/>
            <person name="Martin F."/>
        </authorList>
    </citation>
    <scope>NUCLEOTIDE SEQUENCE</scope>
    <source>
        <strain evidence="1">EC-137</strain>
    </source>
</reference>
<gene>
    <name evidence="1" type="ORF">K488DRAFT_89357</name>
</gene>
<sequence length="718" mass="82387">MPQDLLSNSSSEDESDDLQLTVNEHYAKAYEYRKEREELARLKEKYGSEAELDESDESDSESDETEDEDGEELTPAIDAAILRTLSRIKSKDPRIYESGRSVFNEEHEKSGPAPMPVARDKEKAKPVRVSAKRIADIVGVSGSEDEDGVDEVHHTLTHVEEQVRLREETIAAFHGDAGGGDGDNDDLLQLRERTQDEIAREEEEYRRYLEQEVEGIEALIEVEDRPVAEDAGEEEMKEEEKGEKEVKKKKKKKGKEEKKMSDQEFLINYILNRGWIDRSAKRVPTFDEVTGDGGRTSRIKDEARAVEGLATGTRDVGEGEELDEDEFDDVVDRFESSYNFRFEEPDAPVIPTFPRAIESVRRPTEQADRRKEARQRRKERKEAEKEAKREEVRRLKNLKMREMNEKLARIGKEGGWGDLKALEGLDLDGDWDPDAYDKQMAMVLNEVEGADGFADDEKPTWDDEIDIGDITLRLDDEHGQQQPIAGPSNNRERKKEKKKEKKNRKRDAEVAEEAQDGVDVSMMDADRMEDGEEEWVWDGTEEMRKRIWDKYMDEIYGLEFNDMVAGMPTRFKYASVAPSSYGLSPVDVLLAEDRDLNEFMGLKKYAPYRKERDRWDPNRAKKLQKLKGQLAERGVYDAFKNSTATMESGEAKTKKRMGKKERMKAKATAESAEVAEGEEEATPVKRAREDKEDADAAEEPMKKRRRRHKKAQGTTGEE</sequence>
<name>A0ACB8QAV6_9AGAM</name>
<dbReference type="EMBL" id="MU273720">
    <property type="protein sequence ID" value="KAI0028823.1"/>
    <property type="molecule type" value="Genomic_DNA"/>
</dbReference>
<accession>A0ACB8QAV6</accession>
<proteinExistence type="predicted"/>
<dbReference type="Proteomes" id="UP000814128">
    <property type="component" value="Unassembled WGS sequence"/>
</dbReference>
<comment type="caution">
    <text evidence="1">The sequence shown here is derived from an EMBL/GenBank/DDBJ whole genome shotgun (WGS) entry which is preliminary data.</text>
</comment>